<dbReference type="PANTHER" id="PTHR43817">
    <property type="entry name" value="GLYCOSYL HYDROLASE"/>
    <property type="match status" value="1"/>
</dbReference>
<dbReference type="EMBL" id="JRHC01000001">
    <property type="protein sequence ID" value="KJF45724.1"/>
    <property type="molecule type" value="Genomic_DNA"/>
</dbReference>
<keyword evidence="1" id="KW-0732">Signal</keyword>
<comment type="caution">
    <text evidence="4">The sequence shown here is derived from an EMBL/GenBank/DDBJ whole genome shotgun (WGS) entry which is preliminary data.</text>
</comment>
<dbReference type="PANTHER" id="PTHR43817:SF1">
    <property type="entry name" value="HYDROLASE, FAMILY 43, PUTATIVE (AFU_ORTHOLOGUE AFUA_3G01660)-RELATED"/>
    <property type="match status" value="1"/>
</dbReference>
<dbReference type="GO" id="GO:0005975">
    <property type="term" value="P:carbohydrate metabolic process"/>
    <property type="evidence" value="ECO:0007669"/>
    <property type="project" value="UniProtKB-ARBA"/>
</dbReference>
<organism evidence="4 5">
    <name type="scientific">Draconibacterium sediminis</name>
    <dbReference type="NCBI Taxonomy" id="1544798"/>
    <lineage>
        <taxon>Bacteria</taxon>
        <taxon>Pseudomonadati</taxon>
        <taxon>Bacteroidota</taxon>
        <taxon>Bacteroidia</taxon>
        <taxon>Marinilabiliales</taxon>
        <taxon>Prolixibacteraceae</taxon>
        <taxon>Draconibacterium</taxon>
    </lineage>
</organism>
<accession>A0A0D8JGA7</accession>
<name>A0A0D8JGA7_9BACT</name>
<dbReference type="NCBIfam" id="NF045579">
    <property type="entry name" value="rhamnoside_JR"/>
    <property type="match status" value="1"/>
</dbReference>
<dbReference type="InterPro" id="IPR054593">
    <property type="entry name" value="Beta-mannosidase-like_N2"/>
</dbReference>
<dbReference type="Gene3D" id="2.60.120.200">
    <property type="match status" value="1"/>
</dbReference>
<dbReference type="SUPFAM" id="SSF49899">
    <property type="entry name" value="Concanavalin A-like lectins/glucanases"/>
    <property type="match status" value="1"/>
</dbReference>
<dbReference type="Gene3D" id="2.60.120.260">
    <property type="entry name" value="Galactose-binding domain-like"/>
    <property type="match status" value="1"/>
</dbReference>
<evidence type="ECO:0000259" key="3">
    <source>
        <dbReference type="Pfam" id="PF22666"/>
    </source>
</evidence>
<dbReference type="PATRIC" id="fig|1544798.3.peg.2099"/>
<dbReference type="RefSeq" id="WP_045028294.1">
    <property type="nucleotide sequence ID" value="NZ_JRHC01000001.1"/>
</dbReference>
<protein>
    <recommendedName>
        <fullName evidence="3">Beta-mannosidase-like galactose-binding domain-containing protein</fullName>
    </recommendedName>
</protein>
<dbReference type="InterPro" id="IPR013320">
    <property type="entry name" value="ConA-like_dom_sf"/>
</dbReference>
<keyword evidence="5" id="KW-1185">Reference proteome</keyword>
<evidence type="ECO:0000256" key="1">
    <source>
        <dbReference type="ARBA" id="ARBA00022729"/>
    </source>
</evidence>
<keyword evidence="2" id="KW-0378">Hydrolase</keyword>
<gene>
    <name evidence="4" type="ORF">LH29_10440</name>
</gene>
<dbReference type="PROSITE" id="PS51257">
    <property type="entry name" value="PROKAR_LIPOPROTEIN"/>
    <property type="match status" value="1"/>
</dbReference>
<dbReference type="Pfam" id="PF17132">
    <property type="entry name" value="Glyco_hydro_106"/>
    <property type="match status" value="2"/>
</dbReference>
<proteinExistence type="predicted"/>
<dbReference type="Pfam" id="PF13385">
    <property type="entry name" value="Laminin_G_3"/>
    <property type="match status" value="1"/>
</dbReference>
<evidence type="ECO:0000313" key="4">
    <source>
        <dbReference type="EMBL" id="KJF45724.1"/>
    </source>
</evidence>
<dbReference type="OrthoDB" id="9761519at2"/>
<dbReference type="STRING" id="1544798.LH29_10440"/>
<dbReference type="SUPFAM" id="SSF49785">
    <property type="entry name" value="Galactose-binding domain-like"/>
    <property type="match status" value="1"/>
</dbReference>
<dbReference type="AlphaFoldDB" id="A0A0D8JGA7"/>
<dbReference type="Proteomes" id="UP000032544">
    <property type="component" value="Unassembled WGS sequence"/>
</dbReference>
<dbReference type="InterPro" id="IPR008979">
    <property type="entry name" value="Galactose-bd-like_sf"/>
</dbReference>
<evidence type="ECO:0000256" key="2">
    <source>
        <dbReference type="ARBA" id="ARBA00022801"/>
    </source>
</evidence>
<feature type="domain" description="Beta-mannosidase-like galactose-binding" evidence="3">
    <location>
        <begin position="1056"/>
        <end position="1130"/>
    </location>
</feature>
<dbReference type="Pfam" id="PF22666">
    <property type="entry name" value="Glyco_hydro_2_N2"/>
    <property type="match status" value="1"/>
</dbReference>
<reference evidence="4 5" key="1">
    <citation type="submission" date="2014-09" db="EMBL/GenBank/DDBJ databases">
        <title>Draft Genome Sequence of Draconibacterium sp. JN14CK-3.</title>
        <authorList>
            <person name="Dong C."/>
            <person name="Lai Q."/>
            <person name="Shao Z."/>
        </authorList>
    </citation>
    <scope>NUCLEOTIDE SEQUENCE [LARGE SCALE GENOMIC DNA]</scope>
    <source>
        <strain evidence="4 5">JN14CK-3</strain>
    </source>
</reference>
<dbReference type="GO" id="GO:0004553">
    <property type="term" value="F:hydrolase activity, hydrolyzing O-glycosyl compounds"/>
    <property type="evidence" value="ECO:0007669"/>
    <property type="project" value="UniProtKB-ARBA"/>
</dbReference>
<evidence type="ECO:0000313" key="5">
    <source>
        <dbReference type="Proteomes" id="UP000032544"/>
    </source>
</evidence>
<sequence length="1205" mass="136062">MKRRQFLKTSAAAGLVTMITPSGLLYSCKQNVSDFIEGSFLNPPSSAKPFTWWHWINGFVTKDGITRDLEAMAEVGIGGVQAFSAYMDMPHGNADYLSPLWIDLMQHAASECLRLGLEFDMHNCMGWSSSGGSWIPPELSMQELVWTEASVEGGKTVKRQLEQPFKRLDYYRDAIVVAFPSVSATETINNWEQKANYPNSGFHPQIELDTLSSNDEISESAINPDSVMDISSFMDESGMLNWEAPAGNWTIIRFGHTTTGIKNRPSSGNGQGLECDKFSSEALDFHFNYMMEKLLPALKPIVENGTFGMLIDSYEVNLQNWTINMPQEFENRSGYEIYKFMSVLAGRVVGDTNTSERFLWDFRKTCADLMAKNYYDRFVELCRQSNIISSTEPYNKGPFDEMRAGENMDVNLGEFWMKTGHFSHSVKVAASIQSMNGKKVVGAEAFTGRPFYSKWQEYPFSMKTQGDFMYTMGLNRFIFHRYAHQPHPTAVPGMTMGQWGFHFERTNTWFYQGKKWLEYATRCQYMLQQGTFVGDVMCFTGEEAPGDDITMGALYPDIPTGYDFQFANRDILLHKVTVKDGRICLPDGLSFTLLLLPEKDFLTIELARKLKELVQQGMIVSGPRPQTIPSLSNFSSAETEFKSIVEELWGAETKSPVDRKVGAGRVFSNLPVKQVFEKLSLKPDFEFTSQSGDAPINYIHRKLADGHVYFVANRRRFNEELVCSFRLEGYQPELWDANTGERKSVAVYSSENGITTLPLQLDPGGSVFVVFKKTDSAKRLLAIAKNGETLFSTKHFSQNGKNDYKQISNNFSVSLWVKPETDEVIPDDLGRYVETTRYTSSYPVFAPSGKQLFGDGHATFVLLAARNGVAVFEKADENLKAVLIAKMPISSWTHFTVVYADGQPSLYVNGEFIQQGEKSPLNVHPVIVDYQNNDKLFYYDGDLTPPKVFDYPISKSEIEELFEKGVPYEKSSKTVEPFSGENSGFLFWENGEYVLQPASGGTSKIVVDEINKPFELSGDWIVSFQEDRGAPNQIILPELKSLHTHPEDGVKYFSGTATYHKTFVVEPRLIANEKRVFLDLGRIAVIAEVVLNGKELGIVWKPPYRYDITEIVKEGENELLVKVTNQWPNRLIGDEHLPVENEFKKYGPKGSGIVDFPDWFRQGKPKPAGGRVTFTTWRHFDEDSPLLEAGLIGPVEIRNAVTKEI</sequence>